<proteinExistence type="predicted"/>
<dbReference type="PANTHER" id="PTHR37820">
    <property type="entry name" value="CELL DIVISION PROTEIN DIVIB"/>
    <property type="match status" value="1"/>
</dbReference>
<dbReference type="InterPro" id="IPR034746">
    <property type="entry name" value="POTRA"/>
</dbReference>
<keyword evidence="10" id="KW-1185">Reference proteome</keyword>
<name>A0A7G5FEI1_9CORY</name>
<dbReference type="InterPro" id="IPR013685">
    <property type="entry name" value="POTRA_FtsQ_type"/>
</dbReference>
<keyword evidence="7" id="KW-0131">Cell cycle</keyword>
<dbReference type="EMBL" id="CP059833">
    <property type="protein sequence ID" value="QMV85022.1"/>
    <property type="molecule type" value="Genomic_DNA"/>
</dbReference>
<organism evidence="9 10">
    <name type="scientific">Corynebacterium hindlerae</name>
    <dbReference type="NCBI Taxonomy" id="699041"/>
    <lineage>
        <taxon>Bacteria</taxon>
        <taxon>Bacillati</taxon>
        <taxon>Actinomycetota</taxon>
        <taxon>Actinomycetes</taxon>
        <taxon>Mycobacteriales</taxon>
        <taxon>Corynebacteriaceae</taxon>
        <taxon>Corynebacterium</taxon>
    </lineage>
</organism>
<evidence type="ECO:0000256" key="3">
    <source>
        <dbReference type="ARBA" id="ARBA00022618"/>
    </source>
</evidence>
<keyword evidence="3" id="KW-0132">Cell division</keyword>
<accession>A0A7G5FEI1</accession>
<evidence type="ECO:0000256" key="4">
    <source>
        <dbReference type="ARBA" id="ARBA00022692"/>
    </source>
</evidence>
<evidence type="ECO:0000313" key="10">
    <source>
        <dbReference type="Proteomes" id="UP000515570"/>
    </source>
</evidence>
<evidence type="ECO:0000259" key="8">
    <source>
        <dbReference type="PROSITE" id="PS51779"/>
    </source>
</evidence>
<sequence>MKVALSRKVIFGGVGAAVLLAVVAAAVLLFVPTFQVSRIDVTGNSETAAEEVESASGIALGVPLVRLNLQQAAEGVAQLPWVAKVNVERDFPSTARIVVEERQAVLFARRNDGEHLVDATGRPFVIQTPPSGCVEVTGPKEDDPALFADVVTAVTALDPGARGHLERVDAPSKFELKLFFAGGKEVYWGSTEHAHDKAKATSTVLQREGQRWNVSAPGLVTLIP</sequence>
<dbReference type="Pfam" id="PF08478">
    <property type="entry name" value="POTRA_1"/>
    <property type="match status" value="1"/>
</dbReference>
<evidence type="ECO:0000256" key="6">
    <source>
        <dbReference type="ARBA" id="ARBA00023136"/>
    </source>
</evidence>
<keyword evidence="6" id="KW-0472">Membrane</keyword>
<dbReference type="Proteomes" id="UP000515570">
    <property type="component" value="Chromosome"/>
</dbReference>
<dbReference type="PROSITE" id="PS51779">
    <property type="entry name" value="POTRA"/>
    <property type="match status" value="1"/>
</dbReference>
<dbReference type="RefSeq" id="WP_182385829.1">
    <property type="nucleotide sequence ID" value="NZ_CP059833.1"/>
</dbReference>
<evidence type="ECO:0000256" key="2">
    <source>
        <dbReference type="ARBA" id="ARBA00022475"/>
    </source>
</evidence>
<protein>
    <submittedName>
        <fullName evidence="9">FtsQ-type POTRA domain-containing protein</fullName>
    </submittedName>
</protein>
<dbReference type="AlphaFoldDB" id="A0A7G5FEI1"/>
<feature type="domain" description="POTRA" evidence="8">
    <location>
        <begin position="34"/>
        <end position="102"/>
    </location>
</feature>
<gene>
    <name evidence="9" type="ORF">HW450_11920</name>
</gene>
<evidence type="ECO:0000313" key="9">
    <source>
        <dbReference type="EMBL" id="QMV85022.1"/>
    </source>
</evidence>
<evidence type="ECO:0000256" key="7">
    <source>
        <dbReference type="ARBA" id="ARBA00023306"/>
    </source>
</evidence>
<dbReference type="PANTHER" id="PTHR37820:SF1">
    <property type="entry name" value="CELL DIVISION PROTEIN FTSQ"/>
    <property type="match status" value="1"/>
</dbReference>
<keyword evidence="4" id="KW-0812">Transmembrane</keyword>
<dbReference type="GO" id="GO:0005886">
    <property type="term" value="C:plasma membrane"/>
    <property type="evidence" value="ECO:0007669"/>
    <property type="project" value="TreeGrafter"/>
</dbReference>
<evidence type="ECO:0000256" key="5">
    <source>
        <dbReference type="ARBA" id="ARBA00022989"/>
    </source>
</evidence>
<dbReference type="InterPro" id="IPR050487">
    <property type="entry name" value="FtsQ_DivIB"/>
</dbReference>
<reference evidence="9 10" key="1">
    <citation type="submission" date="2020-07" db="EMBL/GenBank/DDBJ databases">
        <title>non toxigenic Corynebacterium sp. nov from a clinical source.</title>
        <authorList>
            <person name="Bernier A.-M."/>
            <person name="Bernard K."/>
        </authorList>
    </citation>
    <scope>NUCLEOTIDE SEQUENCE [LARGE SCALE GENOMIC DNA]</scope>
    <source>
        <strain evidence="10">NML 93-0612</strain>
    </source>
</reference>
<comment type="subcellular location">
    <subcellularLocation>
        <location evidence="1">Membrane</location>
    </subcellularLocation>
</comment>
<evidence type="ECO:0000256" key="1">
    <source>
        <dbReference type="ARBA" id="ARBA00004370"/>
    </source>
</evidence>
<dbReference type="GO" id="GO:0051301">
    <property type="term" value="P:cell division"/>
    <property type="evidence" value="ECO:0007669"/>
    <property type="project" value="UniProtKB-KW"/>
</dbReference>
<keyword evidence="5" id="KW-1133">Transmembrane helix</keyword>
<keyword evidence="2" id="KW-1003">Cell membrane</keyword>
<dbReference type="Gene3D" id="3.10.20.310">
    <property type="entry name" value="membrane protein fhac"/>
    <property type="match status" value="1"/>
</dbReference>